<dbReference type="CDD" id="cd10719">
    <property type="entry name" value="DnaJ_zf"/>
    <property type="match status" value="1"/>
</dbReference>
<feature type="repeat" description="CXXCXGXG motif" evidence="11">
    <location>
        <begin position="157"/>
        <end position="164"/>
    </location>
</feature>
<dbReference type="InterPro" id="IPR008971">
    <property type="entry name" value="HSP40/DnaJ_pept-bd"/>
</dbReference>
<evidence type="ECO:0000259" key="15">
    <source>
        <dbReference type="PROSITE" id="PS51188"/>
    </source>
</evidence>
<feature type="zinc finger region" description="CR-type" evidence="12">
    <location>
        <begin position="144"/>
        <end position="222"/>
    </location>
</feature>
<dbReference type="InterPro" id="IPR001623">
    <property type="entry name" value="DnaJ_domain"/>
</dbReference>
<dbReference type="Gene3D" id="2.60.260.20">
    <property type="entry name" value="Urease metallochaperone UreE, N-terminal domain"/>
    <property type="match status" value="2"/>
</dbReference>
<comment type="caution">
    <text evidence="16">The sequence shown here is derived from an EMBL/GenBank/DDBJ whole genome shotgun (WGS) entry which is preliminary data.</text>
</comment>
<dbReference type="PANTHER" id="PTHR43096">
    <property type="entry name" value="DNAJ HOMOLOG 1, MITOCHONDRIAL-RELATED"/>
    <property type="match status" value="1"/>
</dbReference>
<organism evidence="16 17">
    <name type="scientific">Conexibacter arvalis</name>
    <dbReference type="NCBI Taxonomy" id="912552"/>
    <lineage>
        <taxon>Bacteria</taxon>
        <taxon>Bacillati</taxon>
        <taxon>Actinomycetota</taxon>
        <taxon>Thermoleophilia</taxon>
        <taxon>Solirubrobacterales</taxon>
        <taxon>Conexibacteraceae</taxon>
        <taxon>Conexibacter</taxon>
    </lineage>
</organism>
<dbReference type="NCBIfam" id="TIGR02349">
    <property type="entry name" value="DnaJ_bact"/>
    <property type="match status" value="1"/>
</dbReference>
<keyword evidence="17" id="KW-1185">Reference proteome</keyword>
<dbReference type="RefSeq" id="WP_183345506.1">
    <property type="nucleotide sequence ID" value="NZ_JACHNU010000010.1"/>
</dbReference>
<dbReference type="GO" id="GO:0051082">
    <property type="term" value="F:unfolded protein binding"/>
    <property type="evidence" value="ECO:0007669"/>
    <property type="project" value="UniProtKB-UniRule"/>
</dbReference>
<feature type="binding site" evidence="11">
    <location>
        <position position="196"/>
    </location>
    <ligand>
        <name>Zn(2+)</name>
        <dbReference type="ChEBI" id="CHEBI:29105"/>
        <label>2</label>
    </ligand>
</feature>
<reference evidence="16 17" key="1">
    <citation type="submission" date="2020-08" db="EMBL/GenBank/DDBJ databases">
        <title>Genomic Encyclopedia of Archaeal and Bacterial Type Strains, Phase II (KMG-II): from individual species to whole genera.</title>
        <authorList>
            <person name="Goeker M."/>
        </authorList>
    </citation>
    <scope>NUCLEOTIDE SEQUENCE [LARGE SCALE GENOMIC DNA]</scope>
    <source>
        <strain evidence="16 17">DSM 23288</strain>
    </source>
</reference>
<keyword evidence="7 11" id="KW-0346">Stress response</keyword>
<evidence type="ECO:0000256" key="7">
    <source>
        <dbReference type="ARBA" id="ARBA00023016"/>
    </source>
</evidence>
<evidence type="ECO:0000256" key="11">
    <source>
        <dbReference type="HAMAP-Rule" id="MF_01152"/>
    </source>
</evidence>
<evidence type="ECO:0000256" key="5">
    <source>
        <dbReference type="ARBA" id="ARBA00022771"/>
    </source>
</evidence>
<keyword evidence="4 11" id="KW-0677">Repeat</keyword>
<dbReference type="SMART" id="SM00271">
    <property type="entry name" value="DnaJ"/>
    <property type="match status" value="1"/>
</dbReference>
<dbReference type="FunFam" id="2.10.230.10:FF:000002">
    <property type="entry name" value="Molecular chaperone DnaJ"/>
    <property type="match status" value="1"/>
</dbReference>
<dbReference type="GO" id="GO:0005524">
    <property type="term" value="F:ATP binding"/>
    <property type="evidence" value="ECO:0007669"/>
    <property type="project" value="InterPro"/>
</dbReference>
<dbReference type="GO" id="GO:0031072">
    <property type="term" value="F:heat shock protein binding"/>
    <property type="evidence" value="ECO:0007669"/>
    <property type="project" value="InterPro"/>
</dbReference>
<dbReference type="PRINTS" id="PR00625">
    <property type="entry name" value="JDOMAIN"/>
</dbReference>
<dbReference type="InterPro" id="IPR018253">
    <property type="entry name" value="DnaJ_domain_CS"/>
</dbReference>
<dbReference type="GO" id="GO:0008270">
    <property type="term" value="F:zinc ion binding"/>
    <property type="evidence" value="ECO:0007669"/>
    <property type="project" value="UniProtKB-UniRule"/>
</dbReference>
<dbReference type="Proteomes" id="UP000585272">
    <property type="component" value="Unassembled WGS sequence"/>
</dbReference>
<feature type="domain" description="CR-type" evidence="15">
    <location>
        <begin position="144"/>
        <end position="222"/>
    </location>
</feature>
<dbReference type="PROSITE" id="PS00636">
    <property type="entry name" value="DNAJ_1"/>
    <property type="match status" value="1"/>
</dbReference>
<feature type="binding site" evidence="11">
    <location>
        <position position="210"/>
    </location>
    <ligand>
        <name>Zn(2+)</name>
        <dbReference type="ChEBI" id="CHEBI:29105"/>
        <label>1</label>
    </ligand>
</feature>
<keyword evidence="5 11" id="KW-0863">Zinc-finger</keyword>
<dbReference type="Pfam" id="PF00684">
    <property type="entry name" value="DnaJ_CXXCXGXG"/>
    <property type="match status" value="1"/>
</dbReference>
<dbReference type="Gene3D" id="1.10.287.110">
    <property type="entry name" value="DnaJ domain"/>
    <property type="match status" value="1"/>
</dbReference>
<evidence type="ECO:0000313" key="17">
    <source>
        <dbReference type="Proteomes" id="UP000585272"/>
    </source>
</evidence>
<comment type="subcellular location">
    <subcellularLocation>
        <location evidence="11">Cytoplasm</location>
    </subcellularLocation>
</comment>
<keyword evidence="8 11" id="KW-0143">Chaperone</keyword>
<dbReference type="GO" id="GO:0042026">
    <property type="term" value="P:protein refolding"/>
    <property type="evidence" value="ECO:0007669"/>
    <property type="project" value="TreeGrafter"/>
</dbReference>
<evidence type="ECO:0000256" key="13">
    <source>
        <dbReference type="SAM" id="MobiDB-lite"/>
    </source>
</evidence>
<dbReference type="InterPro" id="IPR002939">
    <property type="entry name" value="DnaJ_C"/>
</dbReference>
<dbReference type="AlphaFoldDB" id="A0A840ILG5"/>
<feature type="repeat" description="CXXCXGXG motif" evidence="11">
    <location>
        <begin position="196"/>
        <end position="203"/>
    </location>
</feature>
<feature type="binding site" evidence="11">
    <location>
        <position position="160"/>
    </location>
    <ligand>
        <name>Zn(2+)</name>
        <dbReference type="ChEBI" id="CHEBI:29105"/>
        <label>1</label>
    </ligand>
</feature>
<evidence type="ECO:0000256" key="4">
    <source>
        <dbReference type="ARBA" id="ARBA00022737"/>
    </source>
</evidence>
<dbReference type="Pfam" id="PF00226">
    <property type="entry name" value="DnaJ"/>
    <property type="match status" value="1"/>
</dbReference>
<feature type="binding site" evidence="11">
    <location>
        <position position="157"/>
    </location>
    <ligand>
        <name>Zn(2+)</name>
        <dbReference type="ChEBI" id="CHEBI:29105"/>
        <label>1</label>
    </ligand>
</feature>
<dbReference type="PROSITE" id="PS50076">
    <property type="entry name" value="DNAJ_2"/>
    <property type="match status" value="1"/>
</dbReference>
<dbReference type="NCBIfam" id="NF008035">
    <property type="entry name" value="PRK10767.1"/>
    <property type="match status" value="1"/>
</dbReference>
<dbReference type="SUPFAM" id="SSF46565">
    <property type="entry name" value="Chaperone J-domain"/>
    <property type="match status" value="1"/>
</dbReference>
<evidence type="ECO:0000256" key="12">
    <source>
        <dbReference type="PROSITE-ProRule" id="PRU00546"/>
    </source>
</evidence>
<evidence type="ECO:0000259" key="14">
    <source>
        <dbReference type="PROSITE" id="PS50076"/>
    </source>
</evidence>
<accession>A0A840ILG5</accession>
<evidence type="ECO:0000256" key="2">
    <source>
        <dbReference type="ARBA" id="ARBA00022705"/>
    </source>
</evidence>
<dbReference type="HAMAP" id="MF_01152">
    <property type="entry name" value="DnaJ"/>
    <property type="match status" value="1"/>
</dbReference>
<sequence length="378" mass="39655">MAATKPDLYKILGVGKNASDEEIKKAYRKLARRYHPDANQGDARAEERFKEVSAAYDVLSDPDKRRAYDRGTGPFAAGGPAGGGFDPNAFGGSFSDILSNLFGGGGGGGRASGGAGQRATRPRTQRGRDLETEVSLSFEEAIEGTQASLAVPTSTTCETCRGSGARPGTAPTICPVCQGRGVESQGQGVFSISKPCSRCGGSGSIIENPCPTCGGSGARRTIRRLKVNIPAGVRDGSRVRIAGKGEAGLNGGEPGDLFVVTRVSASPIFRQVGDRVEVEVPLTVPEALRGATVEVPTLDGSKKLRVAPGTRHGTVQRLRGEGAPKLGGHGRGDIHYRFTIELPRDLTAAQRKAVDELAKTMDGNPRARLFRGRTEARA</sequence>
<comment type="similarity">
    <text evidence="9 11">Belongs to the DnaJ family.</text>
</comment>
<dbReference type="GO" id="GO:0005737">
    <property type="term" value="C:cytoplasm"/>
    <property type="evidence" value="ECO:0007669"/>
    <property type="project" value="UniProtKB-SubCell"/>
</dbReference>
<dbReference type="GO" id="GO:0006260">
    <property type="term" value="P:DNA replication"/>
    <property type="evidence" value="ECO:0007669"/>
    <property type="project" value="UniProtKB-KW"/>
</dbReference>
<protein>
    <recommendedName>
        <fullName evidence="10 11">Chaperone protein DnaJ</fullName>
    </recommendedName>
</protein>
<dbReference type="EMBL" id="JACHNU010000010">
    <property type="protein sequence ID" value="MBB4664983.1"/>
    <property type="molecule type" value="Genomic_DNA"/>
</dbReference>
<dbReference type="InterPro" id="IPR001305">
    <property type="entry name" value="HSP_DnaJ_Cys-rich_dom"/>
</dbReference>
<feature type="domain" description="J" evidence="14">
    <location>
        <begin position="7"/>
        <end position="72"/>
    </location>
</feature>
<dbReference type="CDD" id="cd06257">
    <property type="entry name" value="DnaJ"/>
    <property type="match status" value="1"/>
</dbReference>
<evidence type="ECO:0000256" key="10">
    <source>
        <dbReference type="ARBA" id="ARBA00067609"/>
    </source>
</evidence>
<gene>
    <name evidence="11" type="primary">dnaJ</name>
    <name evidence="16" type="ORF">BDZ31_004602</name>
</gene>
<feature type="binding site" evidence="11">
    <location>
        <position position="199"/>
    </location>
    <ligand>
        <name>Zn(2+)</name>
        <dbReference type="ChEBI" id="CHEBI:29105"/>
        <label>2</label>
    </ligand>
</feature>
<dbReference type="PROSITE" id="PS51188">
    <property type="entry name" value="ZF_CR"/>
    <property type="match status" value="1"/>
</dbReference>
<evidence type="ECO:0000256" key="3">
    <source>
        <dbReference type="ARBA" id="ARBA00022723"/>
    </source>
</evidence>
<dbReference type="CDD" id="cd10747">
    <property type="entry name" value="DnaJ_C"/>
    <property type="match status" value="1"/>
</dbReference>
<evidence type="ECO:0000256" key="8">
    <source>
        <dbReference type="ARBA" id="ARBA00023186"/>
    </source>
</evidence>
<feature type="binding site" evidence="11">
    <location>
        <position position="174"/>
    </location>
    <ligand>
        <name>Zn(2+)</name>
        <dbReference type="ChEBI" id="CHEBI:29105"/>
        <label>2</label>
    </ligand>
</feature>
<dbReference type="GO" id="GO:0009408">
    <property type="term" value="P:response to heat"/>
    <property type="evidence" value="ECO:0007669"/>
    <property type="project" value="InterPro"/>
</dbReference>
<keyword evidence="2 11" id="KW-0235">DNA replication</keyword>
<keyword evidence="1 11" id="KW-0963">Cytoplasm</keyword>
<comment type="subunit">
    <text evidence="11">Homodimer.</text>
</comment>
<feature type="compositionally biased region" description="Gly residues" evidence="13">
    <location>
        <begin position="105"/>
        <end position="116"/>
    </location>
</feature>
<feature type="repeat" description="CXXCXGXG motif" evidence="11">
    <location>
        <begin position="210"/>
        <end position="217"/>
    </location>
</feature>
<dbReference type="Pfam" id="PF01556">
    <property type="entry name" value="DnaJ_C"/>
    <property type="match status" value="1"/>
</dbReference>
<evidence type="ECO:0000256" key="1">
    <source>
        <dbReference type="ARBA" id="ARBA00022490"/>
    </source>
</evidence>
<dbReference type="SUPFAM" id="SSF49493">
    <property type="entry name" value="HSP40/DnaJ peptide-binding domain"/>
    <property type="match status" value="2"/>
</dbReference>
<feature type="region of interest" description="Disordered" evidence="13">
    <location>
        <begin position="105"/>
        <end position="131"/>
    </location>
</feature>
<feature type="binding site" evidence="11">
    <location>
        <position position="213"/>
    </location>
    <ligand>
        <name>Zn(2+)</name>
        <dbReference type="ChEBI" id="CHEBI:29105"/>
        <label>1</label>
    </ligand>
</feature>
<proteinExistence type="inferred from homology"/>
<dbReference type="InterPro" id="IPR036410">
    <property type="entry name" value="HSP_DnaJ_Cys-rich_dom_sf"/>
</dbReference>
<name>A0A840ILG5_9ACTN</name>
<dbReference type="PANTHER" id="PTHR43096:SF54">
    <property type="entry name" value="CHAPERONE PROTEIN DNAJ 1"/>
    <property type="match status" value="1"/>
</dbReference>
<dbReference type="InterPro" id="IPR012724">
    <property type="entry name" value="DnaJ"/>
</dbReference>
<feature type="repeat" description="CXXCXGXG motif" evidence="11">
    <location>
        <begin position="174"/>
        <end position="181"/>
    </location>
</feature>
<dbReference type="InterPro" id="IPR036869">
    <property type="entry name" value="J_dom_sf"/>
</dbReference>
<evidence type="ECO:0000313" key="16">
    <source>
        <dbReference type="EMBL" id="MBB4664983.1"/>
    </source>
</evidence>
<comment type="function">
    <text evidence="11">Participates actively in the response to hyperosmotic and heat shock by preventing the aggregation of stress-denatured proteins and by disaggregating proteins, also in an autonomous, DnaK-independent fashion. Unfolded proteins bind initially to DnaJ; upon interaction with the DnaJ-bound protein, DnaK hydrolyzes its bound ATP, resulting in the formation of a stable complex. GrpE releases ADP from DnaK; ATP binding to DnaK triggers the release of the substrate protein, thus completing the reaction cycle. Several rounds of ATP-dependent interactions between DnaJ, DnaK and GrpE are required for fully efficient folding. Also involved, together with DnaK and GrpE, in the DNA replication of plasmids through activation of initiation proteins.</text>
</comment>
<comment type="domain">
    <text evidence="11">The J domain is necessary and sufficient to stimulate DnaK ATPase activity. Zinc center 1 plays an important role in the autonomous, DnaK-independent chaperone activity of DnaJ. Zinc center 2 is essential for interaction with DnaK and for DnaJ activity.</text>
</comment>
<evidence type="ECO:0000256" key="6">
    <source>
        <dbReference type="ARBA" id="ARBA00022833"/>
    </source>
</evidence>
<keyword evidence="3 11" id="KW-0479">Metal-binding</keyword>
<dbReference type="Gene3D" id="2.10.230.10">
    <property type="entry name" value="Heat shock protein DnaJ, cysteine-rich domain"/>
    <property type="match status" value="1"/>
</dbReference>
<keyword evidence="6 11" id="KW-0862">Zinc</keyword>
<dbReference type="SUPFAM" id="SSF57938">
    <property type="entry name" value="DnaJ/Hsp40 cysteine-rich domain"/>
    <property type="match status" value="1"/>
</dbReference>
<feature type="binding site" evidence="11">
    <location>
        <position position="177"/>
    </location>
    <ligand>
        <name>Zn(2+)</name>
        <dbReference type="ChEBI" id="CHEBI:29105"/>
        <label>2</label>
    </ligand>
</feature>
<comment type="cofactor">
    <cofactor evidence="11">
        <name>Zn(2+)</name>
        <dbReference type="ChEBI" id="CHEBI:29105"/>
    </cofactor>
    <text evidence="11">Binds 2 Zn(2+) ions per monomer.</text>
</comment>
<evidence type="ECO:0000256" key="9">
    <source>
        <dbReference type="ARBA" id="ARBA00061004"/>
    </source>
</evidence>